<dbReference type="Proteomes" id="UP000824533">
    <property type="component" value="Linkage Group LG12"/>
</dbReference>
<gene>
    <name evidence="1" type="ORF">K1T71_007049</name>
</gene>
<evidence type="ECO:0000313" key="2">
    <source>
        <dbReference type="Proteomes" id="UP000824533"/>
    </source>
</evidence>
<name>A0ACC1CZP0_9NEOP</name>
<accession>A0ACC1CZP0</accession>
<protein>
    <submittedName>
        <fullName evidence="1">Uncharacterized protein</fullName>
    </submittedName>
</protein>
<reference evidence="1 2" key="1">
    <citation type="journal article" date="2021" name="Front. Genet.">
        <title>Chromosome-Level Genome Assembly Reveals Significant Gene Expansion in the Toll and IMD Signaling Pathways of Dendrolimus kikuchii.</title>
        <authorList>
            <person name="Zhou J."/>
            <person name="Wu P."/>
            <person name="Xiong Z."/>
            <person name="Liu N."/>
            <person name="Zhao N."/>
            <person name="Ji M."/>
            <person name="Qiu Y."/>
            <person name="Yang B."/>
        </authorList>
    </citation>
    <scope>NUCLEOTIDE SEQUENCE [LARGE SCALE GENOMIC DNA]</scope>
    <source>
        <strain evidence="1">Ann1</strain>
    </source>
</reference>
<sequence>MDFLDSLDLDISNRKSDRVRSWYLYEQFKSLERNQLEAAQKLKDKSYQDRILHQELSERRARRKIYDQFGLCESKSRIERRIKSAEPKSSQTVISSDDLFESYCELHEDYENSSQATEVGSSQDAFSQDGSLLDRPLSEDFKSIEESKDGTSYAGSVNSVVQISENSKNLADDAKERARANIAQSLTKQLESVKEDIQCIENLTHLSDSKSIDDDSVVTFPNTKSISGSKNYNEYDIFAIWSKLVSFAYQVVQLNHGNCYNDYSSQLMTAVLACDMLRRGVNRMCHILQPYVSPIKFASDDFEDSIEIHKNAKRKNSIKNFISTKHKKSSVSQLQRKNKVKTVKKQPRFGRSYQSDHWRPRSRKLLENFKNKYRRASEPVRTVSKSLYNGHTSERSSYSIWPKFSKENIKKDCCNCWCNKRVHNPSVQMARYIDSILKDIDDAYV</sequence>
<keyword evidence="2" id="KW-1185">Reference proteome</keyword>
<comment type="caution">
    <text evidence="1">The sequence shown here is derived from an EMBL/GenBank/DDBJ whole genome shotgun (WGS) entry which is preliminary data.</text>
</comment>
<organism evidence="1 2">
    <name type="scientific">Dendrolimus kikuchii</name>
    <dbReference type="NCBI Taxonomy" id="765133"/>
    <lineage>
        <taxon>Eukaryota</taxon>
        <taxon>Metazoa</taxon>
        <taxon>Ecdysozoa</taxon>
        <taxon>Arthropoda</taxon>
        <taxon>Hexapoda</taxon>
        <taxon>Insecta</taxon>
        <taxon>Pterygota</taxon>
        <taxon>Neoptera</taxon>
        <taxon>Endopterygota</taxon>
        <taxon>Lepidoptera</taxon>
        <taxon>Glossata</taxon>
        <taxon>Ditrysia</taxon>
        <taxon>Bombycoidea</taxon>
        <taxon>Lasiocampidae</taxon>
        <taxon>Dendrolimus</taxon>
    </lineage>
</organism>
<evidence type="ECO:0000313" key="1">
    <source>
        <dbReference type="EMBL" id="KAJ0177040.1"/>
    </source>
</evidence>
<proteinExistence type="predicted"/>
<dbReference type="EMBL" id="CM034398">
    <property type="protein sequence ID" value="KAJ0177040.1"/>
    <property type="molecule type" value="Genomic_DNA"/>
</dbReference>